<name>A0A1L6ZJB7_BACIA</name>
<organism evidence="1 2">
    <name type="scientific">Bacillus safensis</name>
    <dbReference type="NCBI Taxonomy" id="561879"/>
    <lineage>
        <taxon>Bacteria</taxon>
        <taxon>Bacillati</taxon>
        <taxon>Bacillota</taxon>
        <taxon>Bacilli</taxon>
        <taxon>Bacillales</taxon>
        <taxon>Bacillaceae</taxon>
        <taxon>Bacillus</taxon>
    </lineage>
</organism>
<protein>
    <submittedName>
        <fullName evidence="1">Uncharacterized protein</fullName>
    </submittedName>
</protein>
<evidence type="ECO:0000313" key="2">
    <source>
        <dbReference type="Proteomes" id="UP000185426"/>
    </source>
</evidence>
<sequence>MGISRRLLPLITSNNFGLQIKKDLGKGVNMTYQVFNQSLVGRRVLLRECSRLASVVQDGSHSAVPCLAVRKDHEPSFVTVLKLDEVVIVGEVQD</sequence>
<gene>
    <name evidence="1" type="ORF">BSA145_12490</name>
</gene>
<dbReference type="Proteomes" id="UP000185426">
    <property type="component" value="Chromosome"/>
</dbReference>
<reference evidence="1 2" key="1">
    <citation type="submission" date="2016-05" db="EMBL/GenBank/DDBJ databases">
        <title>Complete Genome and Methylome Analysis of Psychrotrophic Bacterial Isolates from Antarctic Lake Untersee.</title>
        <authorList>
            <person name="Fomenkov A."/>
            <person name="Akimov V.N."/>
            <person name="Vasilyeva L.V."/>
            <person name="Andersen D."/>
            <person name="Vincze T."/>
            <person name="Roberts R.J."/>
        </authorList>
    </citation>
    <scope>NUCLEOTIDE SEQUENCE [LARGE SCALE GENOMIC DNA]</scope>
    <source>
        <strain evidence="1 2">U14-5</strain>
    </source>
</reference>
<dbReference type="AlphaFoldDB" id="A0A1L6ZJB7"/>
<accession>A0A1L6ZJB7</accession>
<dbReference type="EMBL" id="CP015607">
    <property type="protein sequence ID" value="APT46594.1"/>
    <property type="molecule type" value="Genomic_DNA"/>
</dbReference>
<proteinExistence type="predicted"/>
<evidence type="ECO:0000313" key="1">
    <source>
        <dbReference type="EMBL" id="APT46594.1"/>
    </source>
</evidence>